<dbReference type="InterPro" id="IPR000477">
    <property type="entry name" value="RT_dom"/>
</dbReference>
<evidence type="ECO:0000313" key="4">
    <source>
        <dbReference type="Proteomes" id="UP000818029"/>
    </source>
</evidence>
<dbReference type="RefSeq" id="XP_016747081.1">
    <property type="nucleotide sequence ID" value="XM_016891592.1"/>
</dbReference>
<proteinExistence type="predicted"/>
<dbReference type="CDD" id="cd01647">
    <property type="entry name" value="RT_LTR"/>
    <property type="match status" value="1"/>
</dbReference>
<keyword evidence="4" id="KW-1185">Reference proteome</keyword>
<dbReference type="GeneID" id="107955792"/>
<dbReference type="InterPro" id="IPR005162">
    <property type="entry name" value="Retrotrans_gag_dom"/>
</dbReference>
<evidence type="ECO:0008006" key="6">
    <source>
        <dbReference type="Google" id="ProtNLM"/>
    </source>
</evidence>
<sequence length="418" mass="47876">MAQAKSSSLGSMPNLDISETPVSPATEAGSQSCSTGDDALSQAMLRVLERVVRRAVTGVAPTMVEYWLEAIERIMNDIDCTPEKKLKGTVSLLCDEAYQWLLSVEEGTQLDCLNWDYFKTTFQSKYVDVSYIDARRLEFLNFMQGDKPVLEFLRLSRYARGMVAYEYEKYVNFKDGLRFSLMVLIAPQRECEFAVLVDKAKIAEEPCGDYGRRHLSECWRRLGACLWCAFLEHRIKECPHRVDLMQASRLSFAQPQWAIQQLPRGRGPDKGGNDIGSTHSYVASTVFENLGISIECTSNEITLKVKEVDIHKTVFRTLYRHYEFLVMPFGLTNAPTAFMDMMNRVFQSYFDQFIVVFIDDIFVYSKTEDEHDKHLKPKNISEIHSFLDLAGYYRRFLKGFSLITAPLAKLICKGVLFV</sequence>
<dbReference type="InterPro" id="IPR043502">
    <property type="entry name" value="DNA/RNA_pol_sf"/>
</dbReference>
<dbReference type="PANTHER" id="PTHR24559">
    <property type="entry name" value="TRANSPOSON TY3-I GAG-POL POLYPROTEIN"/>
    <property type="match status" value="1"/>
</dbReference>
<dbReference type="KEGG" id="ghi:107955792"/>
<reference evidence="4" key="1">
    <citation type="journal article" date="2020" name="Nat. Genet.">
        <title>Genomic diversifications of five Gossypium allopolyploid species and their impact on cotton improvement.</title>
        <authorList>
            <person name="Chen Z.J."/>
            <person name="Sreedasyam A."/>
            <person name="Ando A."/>
            <person name="Song Q."/>
            <person name="De Santiago L.M."/>
            <person name="Hulse-Kemp A.M."/>
            <person name="Ding M."/>
            <person name="Ye W."/>
            <person name="Kirkbride R.C."/>
            <person name="Jenkins J."/>
            <person name="Plott C."/>
            <person name="Lovell J."/>
            <person name="Lin Y.M."/>
            <person name="Vaughn R."/>
            <person name="Liu B."/>
            <person name="Simpson S."/>
            <person name="Scheffler B.E."/>
            <person name="Wen L."/>
            <person name="Saski C.A."/>
            <person name="Grover C.E."/>
            <person name="Hu G."/>
            <person name="Conover J.L."/>
            <person name="Carlson J.W."/>
            <person name="Shu S."/>
            <person name="Boston L.B."/>
            <person name="Williams M."/>
            <person name="Peterson D.G."/>
            <person name="McGee K."/>
            <person name="Jones D.C."/>
            <person name="Wendel J.F."/>
            <person name="Stelly D.M."/>
            <person name="Grimwood J."/>
            <person name="Schmutz J."/>
        </authorList>
    </citation>
    <scope>NUCLEOTIDE SEQUENCE [LARGE SCALE GENOMIC DNA]</scope>
    <source>
        <strain evidence="4">cv. TM-1</strain>
    </source>
</reference>
<dbReference type="PANTHER" id="PTHR24559:SF447">
    <property type="entry name" value="RNA-DIRECTED DNA POLYMERASE HOMOLOG"/>
    <property type="match status" value="1"/>
</dbReference>
<dbReference type="InterPro" id="IPR043128">
    <property type="entry name" value="Rev_trsase/Diguanyl_cyclase"/>
</dbReference>
<name>A0A1U8P795_GOSHI</name>
<feature type="compositionally biased region" description="Polar residues" evidence="1">
    <location>
        <begin position="1"/>
        <end position="11"/>
    </location>
</feature>
<dbReference type="Gene3D" id="3.30.70.270">
    <property type="match status" value="2"/>
</dbReference>
<gene>
    <name evidence="5" type="primary">LOC107955792</name>
</gene>
<dbReference type="Pfam" id="PF00078">
    <property type="entry name" value="RVT_1"/>
    <property type="match status" value="1"/>
</dbReference>
<evidence type="ECO:0000259" key="3">
    <source>
        <dbReference type="Pfam" id="PF03732"/>
    </source>
</evidence>
<dbReference type="Pfam" id="PF03732">
    <property type="entry name" value="Retrotrans_gag"/>
    <property type="match status" value="1"/>
</dbReference>
<accession>A0A1U8P795</accession>
<organism evidence="4 5">
    <name type="scientific">Gossypium hirsutum</name>
    <name type="common">Upland cotton</name>
    <name type="synonym">Gossypium mexicanum</name>
    <dbReference type="NCBI Taxonomy" id="3635"/>
    <lineage>
        <taxon>Eukaryota</taxon>
        <taxon>Viridiplantae</taxon>
        <taxon>Streptophyta</taxon>
        <taxon>Embryophyta</taxon>
        <taxon>Tracheophyta</taxon>
        <taxon>Spermatophyta</taxon>
        <taxon>Magnoliopsida</taxon>
        <taxon>eudicotyledons</taxon>
        <taxon>Gunneridae</taxon>
        <taxon>Pentapetalae</taxon>
        <taxon>rosids</taxon>
        <taxon>malvids</taxon>
        <taxon>Malvales</taxon>
        <taxon>Malvaceae</taxon>
        <taxon>Malvoideae</taxon>
        <taxon>Gossypium</taxon>
    </lineage>
</organism>
<evidence type="ECO:0000313" key="5">
    <source>
        <dbReference type="RefSeq" id="XP_016747081.1"/>
    </source>
</evidence>
<protein>
    <recommendedName>
        <fullName evidence="6">RNA-directed DNA polymerase homolog</fullName>
    </recommendedName>
</protein>
<feature type="compositionally biased region" description="Polar residues" evidence="1">
    <location>
        <begin position="20"/>
        <end position="35"/>
    </location>
</feature>
<dbReference type="InterPro" id="IPR053134">
    <property type="entry name" value="RNA-dir_DNA_polymerase"/>
</dbReference>
<dbReference type="AlphaFoldDB" id="A0A1U8P795"/>
<reference evidence="5" key="2">
    <citation type="submission" date="2025-08" db="UniProtKB">
        <authorList>
            <consortium name="RefSeq"/>
        </authorList>
    </citation>
    <scope>IDENTIFICATION</scope>
</reference>
<feature type="domain" description="Reverse transcriptase" evidence="2">
    <location>
        <begin position="316"/>
        <end position="376"/>
    </location>
</feature>
<dbReference type="Proteomes" id="UP000818029">
    <property type="component" value="Chromosome A07"/>
</dbReference>
<dbReference type="STRING" id="3635.A0A1U8P795"/>
<dbReference type="PaxDb" id="3635-A0A1U8P795"/>
<dbReference type="SUPFAM" id="SSF56672">
    <property type="entry name" value="DNA/RNA polymerases"/>
    <property type="match status" value="1"/>
</dbReference>
<feature type="region of interest" description="Disordered" evidence="1">
    <location>
        <begin position="1"/>
        <end position="35"/>
    </location>
</feature>
<evidence type="ECO:0000256" key="1">
    <source>
        <dbReference type="SAM" id="MobiDB-lite"/>
    </source>
</evidence>
<feature type="domain" description="Retrotransposon gag" evidence="3">
    <location>
        <begin position="90"/>
        <end position="178"/>
    </location>
</feature>
<evidence type="ECO:0000259" key="2">
    <source>
        <dbReference type="Pfam" id="PF00078"/>
    </source>
</evidence>